<dbReference type="WBParaSite" id="ALUE_0001471201-mRNA-1">
    <property type="protein sequence ID" value="ALUE_0001471201-mRNA-1"/>
    <property type="gene ID" value="ALUE_0001471201"/>
</dbReference>
<name>A0A0M3IAR8_ASCLU</name>
<protein>
    <submittedName>
        <fullName evidence="2">Ferredoxin--nitrite reductase</fullName>
    </submittedName>
</protein>
<dbReference type="AlphaFoldDB" id="A0A0M3IAR8"/>
<evidence type="ECO:0000313" key="2">
    <source>
        <dbReference type="WBParaSite" id="ALUE_0001471201-mRNA-1"/>
    </source>
</evidence>
<accession>A0A0M3IAR8</accession>
<proteinExistence type="predicted"/>
<organism evidence="1 2">
    <name type="scientific">Ascaris lumbricoides</name>
    <name type="common">Giant roundworm</name>
    <dbReference type="NCBI Taxonomy" id="6252"/>
    <lineage>
        <taxon>Eukaryota</taxon>
        <taxon>Metazoa</taxon>
        <taxon>Ecdysozoa</taxon>
        <taxon>Nematoda</taxon>
        <taxon>Chromadorea</taxon>
        <taxon>Rhabditida</taxon>
        <taxon>Spirurina</taxon>
        <taxon>Ascaridomorpha</taxon>
        <taxon>Ascaridoidea</taxon>
        <taxon>Ascarididae</taxon>
        <taxon>Ascaris</taxon>
    </lineage>
</organism>
<reference evidence="2" key="1">
    <citation type="submission" date="2017-02" db="UniProtKB">
        <authorList>
            <consortium name="WormBaseParasite"/>
        </authorList>
    </citation>
    <scope>IDENTIFICATION</scope>
</reference>
<dbReference type="Proteomes" id="UP000036681">
    <property type="component" value="Unplaced"/>
</dbReference>
<evidence type="ECO:0000313" key="1">
    <source>
        <dbReference type="Proteomes" id="UP000036681"/>
    </source>
</evidence>
<sequence>MPDNAKEEMKFANQHSSEQVEQISNYWNIELLGIRDSPTEHEDQQAMDIFKETVKRTDGGYSVSLPFRDSVP</sequence>
<keyword evidence="1" id="KW-1185">Reference proteome</keyword>